<protein>
    <submittedName>
        <fullName evidence="2">Uncharacterized protein</fullName>
    </submittedName>
</protein>
<gene>
    <name evidence="2" type="ORF">GCM10022224_092020</name>
</gene>
<feature type="region of interest" description="Disordered" evidence="1">
    <location>
        <begin position="219"/>
        <end position="244"/>
    </location>
</feature>
<dbReference type="RefSeq" id="WP_344894172.1">
    <property type="nucleotide sequence ID" value="NZ_BAAAZP010000216.1"/>
</dbReference>
<name>A0ABP7E4J6_9ACTN</name>
<comment type="caution">
    <text evidence="2">The sequence shown here is derived from an EMBL/GenBank/DDBJ whole genome shotgun (WGS) entry which is preliminary data.</text>
</comment>
<organism evidence="2 3">
    <name type="scientific">Nonomuraea antimicrobica</name>
    <dbReference type="NCBI Taxonomy" id="561173"/>
    <lineage>
        <taxon>Bacteria</taxon>
        <taxon>Bacillati</taxon>
        <taxon>Actinomycetota</taxon>
        <taxon>Actinomycetes</taxon>
        <taxon>Streptosporangiales</taxon>
        <taxon>Streptosporangiaceae</taxon>
        <taxon>Nonomuraea</taxon>
    </lineage>
</organism>
<keyword evidence="3" id="KW-1185">Reference proteome</keyword>
<proteinExistence type="predicted"/>
<sequence>MTSTPQLSLSISPHLTVLAMLTDALAGRRRGLPDRWRETIASRVARPGHQAVRPFAAPGHSVAPDCLVPHAPVAGDVSVQEQFGALRELPPGRLAADLEQAFGPGPLPVHWRSAAERPAAWLHGYAGALSDIWNTVEPLWKRARPLLDREIRRVGVAAVRGGPELLLGALTDRITCVEGGLCIADVEASSYELGDRKIVLVPRAASGWWTSRAWRSRSASPTRWRCRRTRRPSSPAHRPSPAGR</sequence>
<dbReference type="Proteomes" id="UP001500902">
    <property type="component" value="Unassembled WGS sequence"/>
</dbReference>
<dbReference type="EMBL" id="BAAAZP010000216">
    <property type="protein sequence ID" value="GAA3712072.1"/>
    <property type="molecule type" value="Genomic_DNA"/>
</dbReference>
<reference evidence="3" key="1">
    <citation type="journal article" date="2019" name="Int. J. Syst. Evol. Microbiol.">
        <title>The Global Catalogue of Microorganisms (GCM) 10K type strain sequencing project: providing services to taxonomists for standard genome sequencing and annotation.</title>
        <authorList>
            <consortium name="The Broad Institute Genomics Platform"/>
            <consortium name="The Broad Institute Genome Sequencing Center for Infectious Disease"/>
            <person name="Wu L."/>
            <person name="Ma J."/>
        </authorList>
    </citation>
    <scope>NUCLEOTIDE SEQUENCE [LARGE SCALE GENOMIC DNA]</scope>
    <source>
        <strain evidence="3">JCM 16904</strain>
    </source>
</reference>
<accession>A0ABP7E4J6</accession>
<evidence type="ECO:0000313" key="3">
    <source>
        <dbReference type="Proteomes" id="UP001500902"/>
    </source>
</evidence>
<evidence type="ECO:0000313" key="2">
    <source>
        <dbReference type="EMBL" id="GAA3712072.1"/>
    </source>
</evidence>
<feature type="compositionally biased region" description="Low complexity" evidence="1">
    <location>
        <begin position="232"/>
        <end position="244"/>
    </location>
</feature>
<evidence type="ECO:0000256" key="1">
    <source>
        <dbReference type="SAM" id="MobiDB-lite"/>
    </source>
</evidence>